<dbReference type="InterPro" id="IPR036317">
    <property type="entry name" value="Cullin_homology_sf"/>
</dbReference>
<gene>
    <name evidence="3" type="ORF">FOA43_003657</name>
</gene>
<dbReference type="GO" id="GO:0070979">
    <property type="term" value="P:protein K11-linked ubiquitination"/>
    <property type="evidence" value="ECO:0007669"/>
    <property type="project" value="TreeGrafter"/>
</dbReference>
<dbReference type="AlphaFoldDB" id="A0A875S3L2"/>
<dbReference type="Gene3D" id="3.30.230.130">
    <property type="entry name" value="Cullin, Chain C, Domain 2"/>
    <property type="match status" value="1"/>
</dbReference>
<dbReference type="OrthoDB" id="5581181at2759"/>
<sequence length="623" mass="71875">MMYSIPIDVKIVSDIFGSPYHEEVDQDDPSSDYAVVLDWLSEQINPDFTQMVEVPLRVKNSLRTIGSCNDWMFDKFSGMIRRKLNTLSEDEGSLVGYEWLEILLRHISNLSELLHRTYEIVGLNSTQERLMERLEDTVFQSWVNKSTVLQAIKRVYEDNLFSDDTTTSHSLVKLAGLLNKIDLDSELTLLLLDTAHSRIKMFVNDICAHSWNKPRLSRLLSWVKDELFPRMDRLVPDDEFSAVCLVEIAKIELAKLRTDEIFDIVIDYPDSKCALEEVRLCLGTAEQQSRLVESFIFQSKKRLLHAGTDSTDIISCYISAIRSFLIIDHRGVLLDKACRPIRNYLKSRKDTVQRIVYALLNTSPENKLIELAIELRNSNNRSMAHNETERVLEWVPDPVDALPDFRKGVVEDIVESLISIFESKDLFVEEFVKVFSERLLQVTNYDVRDIYNDMHLLKSRFGNQEFNSLDVMLKDMLQSKSIDRKLKGKAPDNVHASIISHLYWPKLPKYSFKLPEEVNAAYVGYQKAYEAHKRGRKLLICPSLSKVNLSLEIKGTSHKFLVTADKAAIIYFFQEQPPKSRVKLGLLCMRLQLPLKLAKEGLKYWTSQAVLSECGLNEYRVNE</sequence>
<dbReference type="GO" id="GO:0007091">
    <property type="term" value="P:metaphase/anaphase transition of mitotic cell cycle"/>
    <property type="evidence" value="ECO:0007669"/>
    <property type="project" value="TreeGrafter"/>
</dbReference>
<dbReference type="PANTHER" id="PTHR45957:SF1">
    <property type="entry name" value="ANAPHASE-PROMOTING COMPLEX SUBUNIT 2"/>
    <property type="match status" value="1"/>
</dbReference>
<keyword evidence="4" id="KW-1185">Reference proteome</keyword>
<proteinExistence type="inferred from homology"/>
<dbReference type="Pfam" id="PF25773">
    <property type="entry name" value="TPR_ANAPC2"/>
    <property type="match status" value="1"/>
</dbReference>
<dbReference type="InterPro" id="IPR059120">
    <property type="entry name" value="Cullin-like_AB"/>
</dbReference>
<dbReference type="SUPFAM" id="SSF75632">
    <property type="entry name" value="Cullin homology domain"/>
    <property type="match status" value="1"/>
</dbReference>
<dbReference type="Pfam" id="PF26557">
    <property type="entry name" value="Cullin_AB"/>
    <property type="match status" value="1"/>
</dbReference>
<evidence type="ECO:0000313" key="3">
    <source>
        <dbReference type="EMBL" id="QPG76271.1"/>
    </source>
</evidence>
<dbReference type="RefSeq" id="XP_038779836.1">
    <property type="nucleotide sequence ID" value="XM_038923908.1"/>
</dbReference>
<feature type="domain" description="Cullin family profile" evidence="2">
    <location>
        <begin position="417"/>
        <end position="606"/>
    </location>
</feature>
<dbReference type="GO" id="GO:0005680">
    <property type="term" value="C:anaphase-promoting complex"/>
    <property type="evidence" value="ECO:0007669"/>
    <property type="project" value="TreeGrafter"/>
</dbReference>
<dbReference type="SMART" id="SM00182">
    <property type="entry name" value="CULLIN"/>
    <property type="match status" value="1"/>
</dbReference>
<dbReference type="InterPro" id="IPR016158">
    <property type="entry name" value="Cullin_homology"/>
</dbReference>
<accession>A0A875S3L2</accession>
<dbReference type="PROSITE" id="PS50069">
    <property type="entry name" value="CULLIN_2"/>
    <property type="match status" value="1"/>
</dbReference>
<comment type="similarity">
    <text evidence="1">Belongs to the cullin family.</text>
</comment>
<name>A0A875S3L2_EENNA</name>
<dbReference type="GO" id="GO:0006511">
    <property type="term" value="P:ubiquitin-dependent protein catabolic process"/>
    <property type="evidence" value="ECO:0007669"/>
    <property type="project" value="InterPro"/>
</dbReference>
<dbReference type="Gene3D" id="1.20.1310.10">
    <property type="entry name" value="Cullin Repeats"/>
    <property type="match status" value="1"/>
</dbReference>
<reference evidence="3" key="1">
    <citation type="submission" date="2020-10" db="EMBL/GenBank/DDBJ databases">
        <authorList>
            <person name="Roach M.J.R."/>
        </authorList>
    </citation>
    <scope>NUCLEOTIDE SEQUENCE</scope>
    <source>
        <strain evidence="3">CBS 1945</strain>
    </source>
</reference>
<dbReference type="EMBL" id="CP064815">
    <property type="protein sequence ID" value="QPG76271.1"/>
    <property type="molecule type" value="Genomic_DNA"/>
</dbReference>
<dbReference type="GO" id="GO:0031625">
    <property type="term" value="F:ubiquitin protein ligase binding"/>
    <property type="evidence" value="ECO:0007669"/>
    <property type="project" value="InterPro"/>
</dbReference>
<dbReference type="Proteomes" id="UP000662931">
    <property type="component" value="Chromosome 4"/>
</dbReference>
<dbReference type="PANTHER" id="PTHR45957">
    <property type="entry name" value="ANAPHASE-PROMOTING COMPLEX SUBUNIT 2"/>
    <property type="match status" value="1"/>
</dbReference>
<evidence type="ECO:0000259" key="2">
    <source>
        <dbReference type="PROSITE" id="PS50069"/>
    </source>
</evidence>
<evidence type="ECO:0000256" key="1">
    <source>
        <dbReference type="PROSITE-ProRule" id="PRU00330"/>
    </source>
</evidence>
<protein>
    <recommendedName>
        <fullName evidence="2">Cullin family profile domain-containing protein</fullName>
    </recommendedName>
</protein>
<dbReference type="InterPro" id="IPR044554">
    <property type="entry name" value="ANAPC2"/>
</dbReference>
<evidence type="ECO:0000313" key="4">
    <source>
        <dbReference type="Proteomes" id="UP000662931"/>
    </source>
</evidence>
<dbReference type="KEGG" id="bnn:FOA43_003657"/>
<organism evidence="3 4">
    <name type="scientific">Eeniella nana</name>
    <name type="common">Yeast</name>
    <name type="synonym">Brettanomyces nanus</name>
    <dbReference type="NCBI Taxonomy" id="13502"/>
    <lineage>
        <taxon>Eukaryota</taxon>
        <taxon>Fungi</taxon>
        <taxon>Dikarya</taxon>
        <taxon>Ascomycota</taxon>
        <taxon>Saccharomycotina</taxon>
        <taxon>Pichiomycetes</taxon>
        <taxon>Pichiales</taxon>
        <taxon>Pichiaceae</taxon>
        <taxon>Brettanomyces</taxon>
    </lineage>
</organism>
<dbReference type="InterPro" id="IPR057975">
    <property type="entry name" value="TPR_ANAPC2"/>
</dbReference>
<dbReference type="GeneID" id="62197057"/>